<name>A0A7W4YIZ0_LEIAQ</name>
<evidence type="ECO:0000259" key="3">
    <source>
        <dbReference type="PROSITE" id="PS50977"/>
    </source>
</evidence>
<dbReference type="PANTHER" id="PTHR30055">
    <property type="entry name" value="HTH-TYPE TRANSCRIPTIONAL REGULATOR RUTR"/>
    <property type="match status" value="1"/>
</dbReference>
<accession>A0A7W4YIZ0</accession>
<evidence type="ECO:0000256" key="1">
    <source>
        <dbReference type="ARBA" id="ARBA00023125"/>
    </source>
</evidence>
<evidence type="ECO:0000313" key="5">
    <source>
        <dbReference type="Proteomes" id="UP000538196"/>
    </source>
</evidence>
<dbReference type="InterPro" id="IPR050109">
    <property type="entry name" value="HTH-type_TetR-like_transc_reg"/>
</dbReference>
<comment type="caution">
    <text evidence="4">The sequence shown here is derived from an EMBL/GenBank/DDBJ whole genome shotgun (WGS) entry which is preliminary data.</text>
</comment>
<keyword evidence="5" id="KW-1185">Reference proteome</keyword>
<dbReference type="SUPFAM" id="SSF46689">
    <property type="entry name" value="Homeodomain-like"/>
    <property type="match status" value="1"/>
</dbReference>
<proteinExistence type="predicted"/>
<evidence type="ECO:0000313" key="4">
    <source>
        <dbReference type="EMBL" id="MBB2967853.1"/>
    </source>
</evidence>
<dbReference type="Pfam" id="PF00440">
    <property type="entry name" value="TetR_N"/>
    <property type="match status" value="1"/>
</dbReference>
<feature type="DNA-binding region" description="H-T-H motif" evidence="2">
    <location>
        <begin position="50"/>
        <end position="69"/>
    </location>
</feature>
<dbReference type="PROSITE" id="PS01081">
    <property type="entry name" value="HTH_TETR_1"/>
    <property type="match status" value="1"/>
</dbReference>
<dbReference type="Proteomes" id="UP000538196">
    <property type="component" value="Unassembled WGS sequence"/>
</dbReference>
<protein>
    <submittedName>
        <fullName evidence="4">AcrR family transcriptional regulator</fullName>
    </submittedName>
</protein>
<evidence type="ECO:0000256" key="2">
    <source>
        <dbReference type="PROSITE-ProRule" id="PRU00335"/>
    </source>
</evidence>
<keyword evidence="1 2" id="KW-0238">DNA-binding</keyword>
<reference evidence="4 5" key="1">
    <citation type="submission" date="2020-08" db="EMBL/GenBank/DDBJ databases">
        <title>Sequencing the genomes of 1000 actinobacteria strains.</title>
        <authorList>
            <person name="Klenk H.-P."/>
        </authorList>
    </citation>
    <scope>NUCLEOTIDE SEQUENCE [LARGE SCALE GENOMIC DNA]</scope>
    <source>
        <strain evidence="4 5">DSM 20146</strain>
    </source>
</reference>
<dbReference type="InterPro" id="IPR041678">
    <property type="entry name" value="TetR_C_16"/>
</dbReference>
<dbReference type="EMBL" id="JACHVP010000002">
    <property type="protein sequence ID" value="MBB2967853.1"/>
    <property type="molecule type" value="Genomic_DNA"/>
</dbReference>
<dbReference type="InterPro" id="IPR001647">
    <property type="entry name" value="HTH_TetR"/>
</dbReference>
<dbReference type="PANTHER" id="PTHR30055:SF235">
    <property type="entry name" value="TRANSCRIPTIONAL REGULATORY PROTEIN"/>
    <property type="match status" value="1"/>
</dbReference>
<dbReference type="PROSITE" id="PS50977">
    <property type="entry name" value="HTH_TETR_2"/>
    <property type="match status" value="1"/>
</dbReference>
<dbReference type="GO" id="GO:0003700">
    <property type="term" value="F:DNA-binding transcription factor activity"/>
    <property type="evidence" value="ECO:0007669"/>
    <property type="project" value="TreeGrafter"/>
</dbReference>
<dbReference type="PRINTS" id="PR00455">
    <property type="entry name" value="HTHTETR"/>
</dbReference>
<dbReference type="InterPro" id="IPR036271">
    <property type="entry name" value="Tet_transcr_reg_TetR-rel_C_sf"/>
</dbReference>
<dbReference type="SUPFAM" id="SSF48498">
    <property type="entry name" value="Tetracyclin repressor-like, C-terminal domain"/>
    <property type="match status" value="1"/>
</dbReference>
<dbReference type="Pfam" id="PF17920">
    <property type="entry name" value="TetR_C_16"/>
    <property type="match status" value="1"/>
</dbReference>
<dbReference type="GO" id="GO:0000976">
    <property type="term" value="F:transcription cis-regulatory region binding"/>
    <property type="evidence" value="ECO:0007669"/>
    <property type="project" value="TreeGrafter"/>
</dbReference>
<feature type="domain" description="HTH tetR-type" evidence="3">
    <location>
        <begin position="27"/>
        <end position="87"/>
    </location>
</feature>
<sequence length="211" mass="22636">MAPVSAARGIGDEEVVEASAARARDAANTQSLLLAAARRRFALDGYSATTVREIAADAGVNVALINRYFVSKEGLFEACLTRAVEGLERLDPGEAPLEILVHDIVAQVSEPLSSENSLRLLLLLRSSGDPVTERIRRETFRRFAERMATAAGWRADDDGTTDVMLRAEIAMAATFGIVLLRATSGLEPLTSASADDLREPLAEVLGALLTR</sequence>
<dbReference type="Gene3D" id="1.10.357.10">
    <property type="entry name" value="Tetracycline Repressor, domain 2"/>
    <property type="match status" value="1"/>
</dbReference>
<dbReference type="InterPro" id="IPR023772">
    <property type="entry name" value="DNA-bd_HTH_TetR-type_CS"/>
</dbReference>
<dbReference type="RefSeq" id="WP_021764691.1">
    <property type="nucleotide sequence ID" value="NZ_JACHVP010000002.1"/>
</dbReference>
<dbReference type="InterPro" id="IPR009057">
    <property type="entry name" value="Homeodomain-like_sf"/>
</dbReference>
<gene>
    <name evidence="4" type="ORF">FHX33_002616</name>
</gene>
<organism evidence="4 5">
    <name type="scientific">Leifsonia aquatica</name>
    <name type="common">Corynebacterium aquaticum</name>
    <dbReference type="NCBI Taxonomy" id="144185"/>
    <lineage>
        <taxon>Bacteria</taxon>
        <taxon>Bacillati</taxon>
        <taxon>Actinomycetota</taxon>
        <taxon>Actinomycetes</taxon>
        <taxon>Micrococcales</taxon>
        <taxon>Microbacteriaceae</taxon>
        <taxon>Leifsonia</taxon>
    </lineage>
</organism>
<dbReference type="AlphaFoldDB" id="A0A7W4YIZ0"/>